<accession>A0A1M3TIA7</accession>
<name>A0A1M3TIA7_ASPLC</name>
<dbReference type="VEuPathDB" id="FungiDB:ASPFODRAFT_716627"/>
<dbReference type="Proteomes" id="UP000184063">
    <property type="component" value="Unassembled WGS sequence"/>
</dbReference>
<evidence type="ECO:0000313" key="2">
    <source>
        <dbReference type="Proteomes" id="UP000184063"/>
    </source>
</evidence>
<dbReference type="EMBL" id="KV878241">
    <property type="protein sequence ID" value="OJZ86508.1"/>
    <property type="molecule type" value="Genomic_DNA"/>
</dbReference>
<protein>
    <submittedName>
        <fullName evidence="1">Uncharacterized protein</fullName>
    </submittedName>
</protein>
<organism evidence="1 2">
    <name type="scientific">Aspergillus luchuensis (strain CBS 106.47)</name>
    <dbReference type="NCBI Taxonomy" id="1137211"/>
    <lineage>
        <taxon>Eukaryota</taxon>
        <taxon>Fungi</taxon>
        <taxon>Dikarya</taxon>
        <taxon>Ascomycota</taxon>
        <taxon>Pezizomycotina</taxon>
        <taxon>Eurotiomycetes</taxon>
        <taxon>Eurotiomycetidae</taxon>
        <taxon>Eurotiales</taxon>
        <taxon>Aspergillaceae</taxon>
        <taxon>Aspergillus</taxon>
        <taxon>Aspergillus subgen. Circumdati</taxon>
    </lineage>
</organism>
<feature type="non-terminal residue" evidence="1">
    <location>
        <position position="1"/>
    </location>
</feature>
<sequence>GNVLDVGSRFTGAKIGFGVRFPFPYRLLISYRYSVDAGWKARAQRSRCYWPEALRQQILMPDAVIRLMPIPQEIEYTAPYCFIF</sequence>
<gene>
    <name evidence="1" type="ORF">ASPFODRAFT_716627</name>
</gene>
<dbReference type="AlphaFoldDB" id="A0A1M3TIA7"/>
<reference evidence="2" key="1">
    <citation type="journal article" date="2017" name="Genome Biol.">
        <title>Comparative genomics reveals high biological diversity and specific adaptations in the industrially and medically important fungal genus Aspergillus.</title>
        <authorList>
            <person name="de Vries R.P."/>
            <person name="Riley R."/>
            <person name="Wiebenga A."/>
            <person name="Aguilar-Osorio G."/>
            <person name="Amillis S."/>
            <person name="Uchima C.A."/>
            <person name="Anderluh G."/>
            <person name="Asadollahi M."/>
            <person name="Askin M."/>
            <person name="Barry K."/>
            <person name="Battaglia E."/>
            <person name="Bayram O."/>
            <person name="Benocci T."/>
            <person name="Braus-Stromeyer S.A."/>
            <person name="Caldana C."/>
            <person name="Canovas D."/>
            <person name="Cerqueira G.C."/>
            <person name="Chen F."/>
            <person name="Chen W."/>
            <person name="Choi C."/>
            <person name="Clum A."/>
            <person name="Dos Santos R.A."/>
            <person name="Damasio A.R."/>
            <person name="Diallinas G."/>
            <person name="Emri T."/>
            <person name="Fekete E."/>
            <person name="Flipphi M."/>
            <person name="Freyberg S."/>
            <person name="Gallo A."/>
            <person name="Gournas C."/>
            <person name="Habgood R."/>
            <person name="Hainaut M."/>
            <person name="Harispe M.L."/>
            <person name="Henrissat B."/>
            <person name="Hilden K.S."/>
            <person name="Hope R."/>
            <person name="Hossain A."/>
            <person name="Karabika E."/>
            <person name="Karaffa L."/>
            <person name="Karanyi Z."/>
            <person name="Krasevec N."/>
            <person name="Kuo A."/>
            <person name="Kusch H."/>
            <person name="LaButti K."/>
            <person name="Lagendijk E.L."/>
            <person name="Lapidus A."/>
            <person name="Levasseur A."/>
            <person name="Lindquist E."/>
            <person name="Lipzen A."/>
            <person name="Logrieco A.F."/>
            <person name="MacCabe A."/>
            <person name="Maekelae M.R."/>
            <person name="Malavazi I."/>
            <person name="Melin P."/>
            <person name="Meyer V."/>
            <person name="Mielnichuk N."/>
            <person name="Miskei M."/>
            <person name="Molnar A.P."/>
            <person name="Mule G."/>
            <person name="Ngan C.Y."/>
            <person name="Orejas M."/>
            <person name="Orosz E."/>
            <person name="Ouedraogo J.P."/>
            <person name="Overkamp K.M."/>
            <person name="Park H.-S."/>
            <person name="Perrone G."/>
            <person name="Piumi F."/>
            <person name="Punt P.J."/>
            <person name="Ram A.F."/>
            <person name="Ramon A."/>
            <person name="Rauscher S."/>
            <person name="Record E."/>
            <person name="Riano-Pachon D.M."/>
            <person name="Robert V."/>
            <person name="Roehrig J."/>
            <person name="Ruller R."/>
            <person name="Salamov A."/>
            <person name="Salih N.S."/>
            <person name="Samson R.A."/>
            <person name="Sandor E."/>
            <person name="Sanguinetti M."/>
            <person name="Schuetze T."/>
            <person name="Sepcic K."/>
            <person name="Shelest E."/>
            <person name="Sherlock G."/>
            <person name="Sophianopoulou V."/>
            <person name="Squina F.M."/>
            <person name="Sun H."/>
            <person name="Susca A."/>
            <person name="Todd R.B."/>
            <person name="Tsang A."/>
            <person name="Unkles S.E."/>
            <person name="van de Wiele N."/>
            <person name="van Rossen-Uffink D."/>
            <person name="Oliveira J.V."/>
            <person name="Vesth T.C."/>
            <person name="Visser J."/>
            <person name="Yu J.-H."/>
            <person name="Zhou M."/>
            <person name="Andersen M.R."/>
            <person name="Archer D.B."/>
            <person name="Baker S.E."/>
            <person name="Benoit I."/>
            <person name="Brakhage A.A."/>
            <person name="Braus G.H."/>
            <person name="Fischer R."/>
            <person name="Frisvad J.C."/>
            <person name="Goldman G.H."/>
            <person name="Houbraken J."/>
            <person name="Oakley B."/>
            <person name="Pocsi I."/>
            <person name="Scazzocchio C."/>
            <person name="Seiboth B."/>
            <person name="vanKuyk P.A."/>
            <person name="Wortman J."/>
            <person name="Dyer P.S."/>
            <person name="Grigoriev I.V."/>
        </authorList>
    </citation>
    <scope>NUCLEOTIDE SEQUENCE [LARGE SCALE GENOMIC DNA]</scope>
    <source>
        <strain evidence="2">CBS 106.47</strain>
    </source>
</reference>
<proteinExistence type="predicted"/>
<evidence type="ECO:0000313" key="1">
    <source>
        <dbReference type="EMBL" id="OJZ86508.1"/>
    </source>
</evidence>